<dbReference type="InterPro" id="IPR000997">
    <property type="entry name" value="Cholinesterase"/>
</dbReference>
<evidence type="ECO:0000259" key="6">
    <source>
        <dbReference type="Pfam" id="PF00135"/>
    </source>
</evidence>
<dbReference type="EMBL" id="PEJP01000019">
    <property type="protein sequence ID" value="RYO64967.1"/>
    <property type="molecule type" value="Genomic_DNA"/>
</dbReference>
<evidence type="ECO:0000256" key="2">
    <source>
        <dbReference type="ARBA" id="ARBA00005964"/>
    </source>
</evidence>
<sequence>MAILVGLLTISLTLLFSTATVVPTPQSIGSDLSIITHNDLYGNLTTRHAASILLSTSFNYSVATSKCAALGTKLWDPQRHLEDLTFLRYLDYANAAYKAGVYWVNSNSTTNCTAVTARAELAYYPCETYLPVLCFNAGNDRDRQVAVATNNARIIGLRERSSSSFRFLGIKYASIPARFAHSTYYPPPPGSNITALDYSPQCIQSGCEVQGTPSCAEDCLTLNIWTPHIPNVDNATRKGKAVMVWIHGGGFTGGAASDTTFDGNAMASRGDVVLVTINYRLSTLSFLALSNTSLTGNYGLHDQSVALDWLRAHVEDFGGDKDRITVFGQSAGAASVRALLASPQARNKVCGAIMMSTPQGVEYASIFSRYLTIEEATNRTAAAIAEVGCTPLKGEDTVACLRKADPLALVGIRNVSQPSGTVARYPVVDGIFLTNATLPLGPTAPRFNIPIMSGIMRDDGSPFTSYPTWSNVSAVLSSQGFPASAILSSNLFPFPEGANSTLRIFNLTSRVATDVMFRCLAQSTAYTAAKNGVFKSVYSYEFDRAYQIEDWSPNPPACEAPVTEVYPFGDPNAPFYKCHSGELLSVFGNTIPQGRPLRDDDDIPFSQFIVDTWTAFARTGNPTPDEAFLMARGFTNTSKMVKTTGIWEPVDAAKPMLKVLDVRGRGKTEEFREGAQCEVLGQRLDYYDS</sequence>
<dbReference type="InterPro" id="IPR019819">
    <property type="entry name" value="Carboxylesterase_B_CS"/>
</dbReference>
<name>A0A4Q4S4U2_9PLEO</name>
<accession>A0A4Q4S4U2</accession>
<keyword evidence="3 5" id="KW-0378">Hydrolase</keyword>
<dbReference type="OrthoDB" id="408631at2759"/>
<gene>
    <name evidence="7" type="ORF">AA0113_g5538</name>
</gene>
<keyword evidence="4" id="KW-1015">Disulfide bond</keyword>
<comment type="similarity">
    <text evidence="2 5">Belongs to the type-B carboxylesterase/lipase family.</text>
</comment>
<evidence type="ECO:0000313" key="8">
    <source>
        <dbReference type="Proteomes" id="UP000293823"/>
    </source>
</evidence>
<reference evidence="8" key="1">
    <citation type="journal article" date="2019" name="bioRxiv">
        <title>Genomics, evolutionary history and diagnostics of the Alternaria alternata species group including apple and Asian pear pathotypes.</title>
        <authorList>
            <person name="Armitage A.D."/>
            <person name="Cockerton H.M."/>
            <person name="Sreenivasaprasad S."/>
            <person name="Woodhall J.W."/>
            <person name="Lane C.R."/>
            <person name="Harrison R.J."/>
            <person name="Clarkson J.P."/>
        </authorList>
    </citation>
    <scope>NUCLEOTIDE SEQUENCE [LARGE SCALE GENOMIC DNA]</scope>
    <source>
        <strain evidence="8">RGR 97.0016</strain>
    </source>
</reference>
<dbReference type="AlphaFoldDB" id="A0A4Q4S4U2"/>
<comment type="pathway">
    <text evidence="1">Mycotoxin biosynthesis.</text>
</comment>
<keyword evidence="8" id="KW-1185">Reference proteome</keyword>
<dbReference type="PANTHER" id="PTHR43918:SF4">
    <property type="entry name" value="CARBOXYLIC ESTER HYDROLASE"/>
    <property type="match status" value="1"/>
</dbReference>
<dbReference type="PROSITE" id="PS00122">
    <property type="entry name" value="CARBOXYLESTERASE_B_1"/>
    <property type="match status" value="1"/>
</dbReference>
<dbReference type="Proteomes" id="UP000293823">
    <property type="component" value="Unassembled WGS sequence"/>
</dbReference>
<evidence type="ECO:0000256" key="5">
    <source>
        <dbReference type="RuleBase" id="RU361235"/>
    </source>
</evidence>
<feature type="signal peptide" evidence="5">
    <location>
        <begin position="1"/>
        <end position="19"/>
    </location>
</feature>
<evidence type="ECO:0000256" key="1">
    <source>
        <dbReference type="ARBA" id="ARBA00004685"/>
    </source>
</evidence>
<organism evidence="7 8">
    <name type="scientific">Alternaria arborescens</name>
    <dbReference type="NCBI Taxonomy" id="156630"/>
    <lineage>
        <taxon>Eukaryota</taxon>
        <taxon>Fungi</taxon>
        <taxon>Dikarya</taxon>
        <taxon>Ascomycota</taxon>
        <taxon>Pezizomycotina</taxon>
        <taxon>Dothideomycetes</taxon>
        <taxon>Pleosporomycetidae</taxon>
        <taxon>Pleosporales</taxon>
        <taxon>Pleosporineae</taxon>
        <taxon>Pleosporaceae</taxon>
        <taxon>Alternaria</taxon>
        <taxon>Alternaria sect. Alternaria</taxon>
    </lineage>
</organism>
<evidence type="ECO:0000256" key="3">
    <source>
        <dbReference type="ARBA" id="ARBA00022801"/>
    </source>
</evidence>
<dbReference type="PROSITE" id="PS00941">
    <property type="entry name" value="CARBOXYLESTERASE_B_2"/>
    <property type="match status" value="1"/>
</dbReference>
<dbReference type="InterPro" id="IPR029058">
    <property type="entry name" value="AB_hydrolase_fold"/>
</dbReference>
<dbReference type="SUPFAM" id="SSF53474">
    <property type="entry name" value="alpha/beta-Hydrolases"/>
    <property type="match status" value="1"/>
</dbReference>
<keyword evidence="5" id="KW-0732">Signal</keyword>
<proteinExistence type="inferred from homology"/>
<dbReference type="InterPro" id="IPR002018">
    <property type="entry name" value="CarbesteraseB"/>
</dbReference>
<dbReference type="Gene3D" id="3.40.50.1820">
    <property type="entry name" value="alpha/beta hydrolase"/>
    <property type="match status" value="1"/>
</dbReference>
<dbReference type="InterPro" id="IPR019826">
    <property type="entry name" value="Carboxylesterase_B_AS"/>
</dbReference>
<dbReference type="PANTHER" id="PTHR43918">
    <property type="entry name" value="ACETYLCHOLINESTERASE"/>
    <property type="match status" value="1"/>
</dbReference>
<evidence type="ECO:0000313" key="7">
    <source>
        <dbReference type="EMBL" id="RYO64967.1"/>
    </source>
</evidence>
<evidence type="ECO:0000256" key="4">
    <source>
        <dbReference type="ARBA" id="ARBA00023157"/>
    </source>
</evidence>
<dbReference type="InterPro" id="IPR050654">
    <property type="entry name" value="AChE-related_enzymes"/>
</dbReference>
<dbReference type="EC" id="3.1.1.-" evidence="5"/>
<comment type="caution">
    <text evidence="7">The sequence shown here is derived from an EMBL/GenBank/DDBJ whole genome shotgun (WGS) entry which is preliminary data.</text>
</comment>
<dbReference type="Pfam" id="PF00135">
    <property type="entry name" value="COesterase"/>
    <property type="match status" value="1"/>
</dbReference>
<feature type="chain" id="PRO_5020844274" description="Carboxylic ester hydrolase" evidence="5">
    <location>
        <begin position="20"/>
        <end position="689"/>
    </location>
</feature>
<feature type="domain" description="Carboxylesterase type B" evidence="6">
    <location>
        <begin position="146"/>
        <end position="651"/>
    </location>
</feature>
<dbReference type="PRINTS" id="PR00878">
    <property type="entry name" value="CHOLNESTRASE"/>
</dbReference>
<protein>
    <recommendedName>
        <fullName evidence="5">Carboxylic ester hydrolase</fullName>
        <ecNumber evidence="5">3.1.1.-</ecNumber>
    </recommendedName>
</protein>
<dbReference type="GO" id="GO:0004104">
    <property type="term" value="F:cholinesterase activity"/>
    <property type="evidence" value="ECO:0007669"/>
    <property type="project" value="InterPro"/>
</dbReference>